<protein>
    <recommendedName>
        <fullName evidence="3">Thiol:disulfide interchange protein DsbD N-terminal domain-containing protein</fullName>
    </recommendedName>
</protein>
<keyword evidence="2" id="KW-1185">Reference proteome</keyword>
<comment type="caution">
    <text evidence="1">The sequence shown here is derived from an EMBL/GenBank/DDBJ whole genome shotgun (WGS) entry which is preliminary data.</text>
</comment>
<dbReference type="EMBL" id="JAKVTV010000001">
    <property type="protein sequence ID" value="MCH4822585.1"/>
    <property type="molecule type" value="Genomic_DNA"/>
</dbReference>
<evidence type="ECO:0000313" key="1">
    <source>
        <dbReference type="EMBL" id="MCH4822585.1"/>
    </source>
</evidence>
<evidence type="ECO:0008006" key="3">
    <source>
        <dbReference type="Google" id="ProtNLM"/>
    </source>
</evidence>
<dbReference type="AlphaFoldDB" id="A0A9X1V1P3"/>
<dbReference type="RefSeq" id="WP_240712710.1">
    <property type="nucleotide sequence ID" value="NZ_JAKVTV010000001.1"/>
</dbReference>
<dbReference type="Proteomes" id="UP001139226">
    <property type="component" value="Unassembled WGS sequence"/>
</dbReference>
<sequence length="146" mass="17120">MSCYKYHFILLTFLIFLPQKEFVAFLPERTIIESKDDKLHIELRFLVKPGFHIQAEDEVPDNIIPTSINFHLPESKHIIKKYFVIKSYDTVIFGENIHKVISSDFTVILEVGIENTPKILKGELSYQACDDRQCFFPRKLPFKLSL</sequence>
<accession>A0A9X1V1P3</accession>
<evidence type="ECO:0000313" key="2">
    <source>
        <dbReference type="Proteomes" id="UP001139226"/>
    </source>
</evidence>
<name>A0A9X1V1P3_9FLAO</name>
<gene>
    <name evidence="1" type="ORF">ML462_05315</name>
</gene>
<organism evidence="1 2">
    <name type="scientific">Christiangramia lutea</name>
    <dbReference type="NCBI Taxonomy" id="1607951"/>
    <lineage>
        <taxon>Bacteria</taxon>
        <taxon>Pseudomonadati</taxon>
        <taxon>Bacteroidota</taxon>
        <taxon>Flavobacteriia</taxon>
        <taxon>Flavobacteriales</taxon>
        <taxon>Flavobacteriaceae</taxon>
        <taxon>Christiangramia</taxon>
    </lineage>
</organism>
<reference evidence="1" key="1">
    <citation type="submission" date="2022-03" db="EMBL/GenBank/DDBJ databases">
        <title>Gramella crocea sp. nov., isolated from activated sludge of a seafood processing plant.</title>
        <authorList>
            <person name="Zhang X."/>
        </authorList>
    </citation>
    <scope>NUCLEOTIDE SEQUENCE</scope>
    <source>
        <strain evidence="1">YJ019</strain>
    </source>
</reference>
<proteinExistence type="predicted"/>